<evidence type="ECO:0000259" key="1">
    <source>
        <dbReference type="Pfam" id="PF08241"/>
    </source>
</evidence>
<dbReference type="CDD" id="cd02440">
    <property type="entry name" value="AdoMet_MTases"/>
    <property type="match status" value="1"/>
</dbReference>
<keyword evidence="2" id="KW-0489">Methyltransferase</keyword>
<dbReference type="Proteomes" id="UP000640725">
    <property type="component" value="Unassembled WGS sequence"/>
</dbReference>
<dbReference type="InterPro" id="IPR029063">
    <property type="entry name" value="SAM-dependent_MTases_sf"/>
</dbReference>
<dbReference type="Pfam" id="PF08241">
    <property type="entry name" value="Methyltransf_11"/>
    <property type="match status" value="1"/>
</dbReference>
<organism evidence="2 3">
    <name type="scientific">Planktothrix mougeotii LEGE 06226</name>
    <dbReference type="NCBI Taxonomy" id="1828728"/>
    <lineage>
        <taxon>Bacteria</taxon>
        <taxon>Bacillati</taxon>
        <taxon>Cyanobacteriota</taxon>
        <taxon>Cyanophyceae</taxon>
        <taxon>Oscillatoriophycideae</taxon>
        <taxon>Oscillatoriales</taxon>
        <taxon>Microcoleaceae</taxon>
        <taxon>Planktothrix</taxon>
    </lineage>
</organism>
<keyword evidence="3" id="KW-1185">Reference proteome</keyword>
<dbReference type="RefSeq" id="WP_193869479.1">
    <property type="nucleotide sequence ID" value="NZ_JADEWU010000023.1"/>
</dbReference>
<name>A0ABR9UBZ3_9CYAN</name>
<dbReference type="GO" id="GO:0008168">
    <property type="term" value="F:methyltransferase activity"/>
    <property type="evidence" value="ECO:0007669"/>
    <property type="project" value="UniProtKB-KW"/>
</dbReference>
<reference evidence="2 3" key="1">
    <citation type="submission" date="2020-10" db="EMBL/GenBank/DDBJ databases">
        <authorList>
            <person name="Castelo-Branco R."/>
            <person name="Eusebio N."/>
            <person name="Adriana R."/>
            <person name="Vieira A."/>
            <person name="Brugerolle De Fraissinette N."/>
            <person name="Rezende De Castro R."/>
            <person name="Schneider M.P."/>
            <person name="Vasconcelos V."/>
            <person name="Leao P.N."/>
        </authorList>
    </citation>
    <scope>NUCLEOTIDE SEQUENCE [LARGE SCALE GENOMIC DNA]</scope>
    <source>
        <strain evidence="2 3">LEGE 06226</strain>
    </source>
</reference>
<dbReference type="Gene3D" id="3.40.50.150">
    <property type="entry name" value="Vaccinia Virus protein VP39"/>
    <property type="match status" value="1"/>
</dbReference>
<keyword evidence="2" id="KW-0808">Transferase</keyword>
<gene>
    <name evidence="2" type="ORF">IQ236_12055</name>
</gene>
<comment type="caution">
    <text evidence="2">The sequence shown here is derived from an EMBL/GenBank/DDBJ whole genome shotgun (WGS) entry which is preliminary data.</text>
</comment>
<protein>
    <submittedName>
        <fullName evidence="2">Methyltransferase domain-containing protein</fullName>
    </submittedName>
</protein>
<dbReference type="EMBL" id="JADEWU010000023">
    <property type="protein sequence ID" value="MBE9143952.1"/>
    <property type="molecule type" value="Genomic_DNA"/>
</dbReference>
<feature type="domain" description="Methyltransferase type 11" evidence="1">
    <location>
        <begin position="47"/>
        <end position="114"/>
    </location>
</feature>
<evidence type="ECO:0000313" key="2">
    <source>
        <dbReference type="EMBL" id="MBE9143952.1"/>
    </source>
</evidence>
<proteinExistence type="predicted"/>
<dbReference type="SUPFAM" id="SSF53335">
    <property type="entry name" value="S-adenosyl-L-methionine-dependent methyltransferases"/>
    <property type="match status" value="1"/>
</dbReference>
<accession>A0ABR9UBZ3</accession>
<sequence length="228" mass="26455">MVDVYQVRKELAVQYISGEGIEVGALHAPLEVPEGTKVHYVDRMSATDLRKQYPELSAVNLVDPDIVDDGEKLSKIQDNVWDFVIANHMIEHCQNPIDAIQNFLRVLKEGGILYMGVPDKRHTFDLDRPLTDLDHLVQDYQEGPEWSKQDHYQEYVCLVDKVPEEQVAARVQLLLNMDYSIHFHVWKPDSFLEMLSYCQGKLGFPFTLEKFQENDFEFICILKKTQNP</sequence>
<evidence type="ECO:0000313" key="3">
    <source>
        <dbReference type="Proteomes" id="UP000640725"/>
    </source>
</evidence>
<dbReference type="GO" id="GO:0032259">
    <property type="term" value="P:methylation"/>
    <property type="evidence" value="ECO:0007669"/>
    <property type="project" value="UniProtKB-KW"/>
</dbReference>
<dbReference type="InterPro" id="IPR013216">
    <property type="entry name" value="Methyltransf_11"/>
</dbReference>